<dbReference type="EMBL" id="HBEZ01012363">
    <property type="protein sequence ID" value="CAD8629116.1"/>
    <property type="molecule type" value="Transcribed_RNA"/>
</dbReference>
<dbReference type="AlphaFoldDB" id="A0A7S0M257"/>
<keyword evidence="6" id="KW-0560">Oxidoreductase</keyword>
<feature type="transmembrane region" description="Helical" evidence="10">
    <location>
        <begin position="153"/>
        <end position="174"/>
    </location>
</feature>
<dbReference type="GO" id="GO:0016491">
    <property type="term" value="F:oxidoreductase activity"/>
    <property type="evidence" value="ECO:0007669"/>
    <property type="project" value="UniProtKB-KW"/>
</dbReference>
<dbReference type="InterPro" id="IPR012932">
    <property type="entry name" value="VKOR"/>
</dbReference>
<evidence type="ECO:0000256" key="3">
    <source>
        <dbReference type="ARBA" id="ARBA00022692"/>
    </source>
</evidence>
<evidence type="ECO:0000259" key="11">
    <source>
        <dbReference type="SMART" id="SM00756"/>
    </source>
</evidence>
<feature type="transmembrane region" description="Helical" evidence="10">
    <location>
        <begin position="180"/>
        <end position="198"/>
    </location>
</feature>
<dbReference type="SMART" id="SM00756">
    <property type="entry name" value="VKc"/>
    <property type="match status" value="1"/>
</dbReference>
<dbReference type="GO" id="GO:0016020">
    <property type="term" value="C:membrane"/>
    <property type="evidence" value="ECO:0007669"/>
    <property type="project" value="UniProtKB-SubCell"/>
</dbReference>
<feature type="transmembrane region" description="Helical" evidence="10">
    <location>
        <begin position="210"/>
        <end position="230"/>
    </location>
</feature>
<dbReference type="InterPro" id="IPR044698">
    <property type="entry name" value="VKOR/LTO1"/>
</dbReference>
<dbReference type="GO" id="GO:0048038">
    <property type="term" value="F:quinone binding"/>
    <property type="evidence" value="ECO:0007669"/>
    <property type="project" value="UniProtKB-KW"/>
</dbReference>
<reference evidence="12" key="1">
    <citation type="submission" date="2021-01" db="EMBL/GenBank/DDBJ databases">
        <authorList>
            <person name="Corre E."/>
            <person name="Pelletier E."/>
            <person name="Niang G."/>
            <person name="Scheremetjew M."/>
            <person name="Finn R."/>
            <person name="Kale V."/>
            <person name="Holt S."/>
            <person name="Cochrane G."/>
            <person name="Meng A."/>
            <person name="Brown T."/>
            <person name="Cohen L."/>
        </authorList>
    </citation>
    <scope>NUCLEOTIDE SEQUENCE</scope>
    <source>
        <strain evidence="12">CCAP979/52</strain>
    </source>
</reference>
<evidence type="ECO:0000256" key="4">
    <source>
        <dbReference type="ARBA" id="ARBA00022719"/>
    </source>
</evidence>
<dbReference type="InterPro" id="IPR038354">
    <property type="entry name" value="VKOR_sf"/>
</dbReference>
<comment type="subcellular location">
    <subcellularLocation>
        <location evidence="1">Membrane</location>
        <topology evidence="1">Multi-pass membrane protein</topology>
    </subcellularLocation>
</comment>
<evidence type="ECO:0000256" key="8">
    <source>
        <dbReference type="ARBA" id="ARBA00023157"/>
    </source>
</evidence>
<keyword evidence="3 10" id="KW-0812">Transmembrane</keyword>
<feature type="transmembrane region" description="Helical" evidence="10">
    <location>
        <begin position="111"/>
        <end position="132"/>
    </location>
</feature>
<evidence type="ECO:0000256" key="1">
    <source>
        <dbReference type="ARBA" id="ARBA00004141"/>
    </source>
</evidence>
<keyword evidence="8" id="KW-1015">Disulfide bond</keyword>
<feature type="domain" description="Vitamin K epoxide reductase" evidence="11">
    <location>
        <begin position="62"/>
        <end position="199"/>
    </location>
</feature>
<dbReference type="CDD" id="cd12916">
    <property type="entry name" value="VKOR_1"/>
    <property type="match status" value="1"/>
</dbReference>
<sequence length="237" mass="27121">MLFKFFMINNYATMNLCSGKYNCLNLRKKTNLGSVINNTEQKIHNFFLSPVGSISRSHENRIQYFRFFNLAFSFLGACETIYLTISKLNGSLGMCSNQTCTMVLDSVFSNFIGVPMSLLGALLYFAIFFLNYRNLVKSNSKRKYNKSTQLITLLLQFILCFFSSYFSVILKLFLQSNCPWCSLSMLISTLILFFSSMSKNGNKIVNLSNIILSICGGIFIIYCLFFLNIFELLSDEL</sequence>
<evidence type="ECO:0000256" key="10">
    <source>
        <dbReference type="SAM" id="Phobius"/>
    </source>
</evidence>
<evidence type="ECO:0000256" key="9">
    <source>
        <dbReference type="ARBA" id="ARBA00023284"/>
    </source>
</evidence>
<organism evidence="12">
    <name type="scientific">Cryptomonas curvata</name>
    <dbReference type="NCBI Taxonomy" id="233186"/>
    <lineage>
        <taxon>Eukaryota</taxon>
        <taxon>Cryptophyceae</taxon>
        <taxon>Cryptomonadales</taxon>
        <taxon>Cryptomonadaceae</taxon>
        <taxon>Cryptomonas</taxon>
    </lineage>
</organism>
<feature type="transmembrane region" description="Helical" evidence="10">
    <location>
        <begin position="64"/>
        <end position="85"/>
    </location>
</feature>
<evidence type="ECO:0000313" key="12">
    <source>
        <dbReference type="EMBL" id="CAD8629116.1"/>
    </source>
</evidence>
<evidence type="ECO:0000256" key="7">
    <source>
        <dbReference type="ARBA" id="ARBA00023136"/>
    </source>
</evidence>
<proteinExistence type="inferred from homology"/>
<dbReference type="Gene3D" id="1.20.1440.130">
    <property type="entry name" value="VKOR domain"/>
    <property type="match status" value="1"/>
</dbReference>
<protein>
    <recommendedName>
        <fullName evidence="11">Vitamin K epoxide reductase domain-containing protein</fullName>
    </recommendedName>
</protein>
<gene>
    <name evidence="12" type="ORF">CCUR1050_LOCUS6795</name>
</gene>
<dbReference type="PANTHER" id="PTHR34573">
    <property type="entry name" value="VKC DOMAIN-CONTAINING PROTEIN"/>
    <property type="match status" value="1"/>
</dbReference>
<evidence type="ECO:0000256" key="5">
    <source>
        <dbReference type="ARBA" id="ARBA00022989"/>
    </source>
</evidence>
<dbReference type="PANTHER" id="PTHR34573:SF1">
    <property type="entry name" value="VITAMIN K EPOXIDE REDUCTASE DOMAIN-CONTAINING PROTEIN"/>
    <property type="match status" value="1"/>
</dbReference>
<evidence type="ECO:0000256" key="6">
    <source>
        <dbReference type="ARBA" id="ARBA00023002"/>
    </source>
</evidence>
<name>A0A7S0M257_9CRYP</name>
<accession>A0A7S0M257</accession>
<dbReference type="Pfam" id="PF07884">
    <property type="entry name" value="VKOR"/>
    <property type="match status" value="1"/>
</dbReference>
<comment type="similarity">
    <text evidence="2">Belongs to the VKOR family.</text>
</comment>
<keyword evidence="4" id="KW-0874">Quinone</keyword>
<keyword evidence="5 10" id="KW-1133">Transmembrane helix</keyword>
<evidence type="ECO:0000256" key="2">
    <source>
        <dbReference type="ARBA" id="ARBA00006214"/>
    </source>
</evidence>
<keyword evidence="9" id="KW-0676">Redox-active center</keyword>
<keyword evidence="7 10" id="KW-0472">Membrane</keyword>